<dbReference type="AlphaFoldDB" id="A0A840SAN3"/>
<evidence type="ECO:0000313" key="3">
    <source>
        <dbReference type="Proteomes" id="UP000554837"/>
    </source>
</evidence>
<dbReference type="PANTHER" id="PTHR35841">
    <property type="entry name" value="PHOSPHONATES-BINDING PERIPLASMIC PROTEIN"/>
    <property type="match status" value="1"/>
</dbReference>
<evidence type="ECO:0000256" key="1">
    <source>
        <dbReference type="SAM" id="SignalP"/>
    </source>
</evidence>
<dbReference type="EMBL" id="JACHHO010000007">
    <property type="protein sequence ID" value="MBB5206076.1"/>
    <property type="molecule type" value="Genomic_DNA"/>
</dbReference>
<dbReference type="Gene3D" id="3.40.190.10">
    <property type="entry name" value="Periplasmic binding protein-like II"/>
    <property type="match status" value="2"/>
</dbReference>
<protein>
    <submittedName>
        <fullName evidence="2">Phosphonate transport system substrate-binding protein</fullName>
    </submittedName>
</protein>
<accession>A0A840SAN3</accession>
<feature type="signal peptide" evidence="1">
    <location>
        <begin position="1"/>
        <end position="23"/>
    </location>
</feature>
<dbReference type="Pfam" id="PF12974">
    <property type="entry name" value="Phosphonate-bd"/>
    <property type="match status" value="1"/>
</dbReference>
<gene>
    <name evidence="2" type="ORF">HNQ51_003419</name>
</gene>
<comment type="caution">
    <text evidence="2">The sequence shown here is derived from an EMBL/GenBank/DDBJ whole genome shotgun (WGS) entry which is preliminary data.</text>
</comment>
<reference evidence="2 3" key="1">
    <citation type="submission" date="2020-08" db="EMBL/GenBank/DDBJ databases">
        <title>Genomic Encyclopedia of Type Strains, Phase IV (KMG-IV): sequencing the most valuable type-strain genomes for metagenomic binning, comparative biology and taxonomic classification.</title>
        <authorList>
            <person name="Goeker M."/>
        </authorList>
    </citation>
    <scope>NUCLEOTIDE SEQUENCE [LARGE SCALE GENOMIC DNA]</scope>
    <source>
        <strain evidence="2 3">DSM 23958</strain>
    </source>
</reference>
<proteinExistence type="predicted"/>
<evidence type="ECO:0000313" key="2">
    <source>
        <dbReference type="EMBL" id="MBB5206076.1"/>
    </source>
</evidence>
<sequence length="285" mass="30351">MLRRLGLACLGLVGLSLLSEAQAQSSAPAPGLTLGVLNQRSPQLTASFWNPILVELGRRIGRPVELRMAKTAPETTAATVAGEYDLAYTNHLFTPERVRLGWRVFARLAGEPITGEFVVLQDSPIKSLSELAGQAVAFPSAEAFVGYAVPMEALRRAGVEVKPSFAGNQEGAMGQLRAKAVVAAGVNTKVMAAFAAREGLAYRVLWRSEPYLDIPLMAHPRVSAQTLAQLQSALLGLDQDEAGRAALAAAAAALKLDKPVRFVAATDAEFENVRQFHRQAAAKAP</sequence>
<dbReference type="SUPFAM" id="SSF53850">
    <property type="entry name" value="Periplasmic binding protein-like II"/>
    <property type="match status" value="1"/>
</dbReference>
<keyword evidence="3" id="KW-1185">Reference proteome</keyword>
<organism evidence="2 3">
    <name type="scientific">Inhella inkyongensis</name>
    <dbReference type="NCBI Taxonomy" id="392593"/>
    <lineage>
        <taxon>Bacteria</taxon>
        <taxon>Pseudomonadati</taxon>
        <taxon>Pseudomonadota</taxon>
        <taxon>Betaproteobacteria</taxon>
        <taxon>Burkholderiales</taxon>
        <taxon>Sphaerotilaceae</taxon>
        <taxon>Inhella</taxon>
    </lineage>
</organism>
<dbReference type="PANTHER" id="PTHR35841:SF1">
    <property type="entry name" value="PHOSPHONATES-BINDING PERIPLASMIC PROTEIN"/>
    <property type="match status" value="1"/>
</dbReference>
<dbReference type="Proteomes" id="UP000554837">
    <property type="component" value="Unassembled WGS sequence"/>
</dbReference>
<dbReference type="RefSeq" id="WP_175423591.1">
    <property type="nucleotide sequence ID" value="NZ_CP040709.1"/>
</dbReference>
<name>A0A840SAN3_9BURK</name>
<feature type="chain" id="PRO_5032791421" evidence="1">
    <location>
        <begin position="24"/>
        <end position="285"/>
    </location>
</feature>
<keyword evidence="1" id="KW-0732">Signal</keyword>